<dbReference type="InterPro" id="IPR012349">
    <property type="entry name" value="Split_barrel_FMN-bd"/>
</dbReference>
<name>A0ABS5AD24_9PSEU</name>
<organism evidence="2 3">
    <name type="scientific">Crossiella equi</name>
    <dbReference type="NCBI Taxonomy" id="130796"/>
    <lineage>
        <taxon>Bacteria</taxon>
        <taxon>Bacillati</taxon>
        <taxon>Actinomycetota</taxon>
        <taxon>Actinomycetes</taxon>
        <taxon>Pseudonocardiales</taxon>
        <taxon>Pseudonocardiaceae</taxon>
        <taxon>Crossiella</taxon>
    </lineage>
</organism>
<dbReference type="SUPFAM" id="SSF50475">
    <property type="entry name" value="FMN-binding split barrel"/>
    <property type="match status" value="1"/>
</dbReference>
<accession>A0ABS5AD24</accession>
<comment type="caution">
    <text evidence="2">The sequence shown here is derived from an EMBL/GenBank/DDBJ whole genome shotgun (WGS) entry which is preliminary data.</text>
</comment>
<evidence type="ECO:0000313" key="3">
    <source>
        <dbReference type="Proteomes" id="UP001519363"/>
    </source>
</evidence>
<gene>
    <name evidence="2" type="ORF">JOF53_003348</name>
</gene>
<dbReference type="Gene3D" id="2.30.110.10">
    <property type="entry name" value="Electron Transport, Fmn-binding Protein, Chain A"/>
    <property type="match status" value="1"/>
</dbReference>
<dbReference type="EMBL" id="JAGIOO010000001">
    <property type="protein sequence ID" value="MBP2474476.1"/>
    <property type="molecule type" value="Genomic_DNA"/>
</dbReference>
<evidence type="ECO:0000259" key="1">
    <source>
        <dbReference type="Pfam" id="PF01243"/>
    </source>
</evidence>
<keyword evidence="3" id="KW-1185">Reference proteome</keyword>
<proteinExistence type="predicted"/>
<protein>
    <submittedName>
        <fullName evidence="2">Uncharacterized protein YhbP (UPF0306 family)</fullName>
    </submittedName>
</protein>
<sequence>MLATTDAQGPWAAALAHAPAAPNHLYFASQNDSRHARALTADPRVAGVVYNSTVVSDDADGIQLSGHCEAVHDDDQLLLFLKRSSDILADPLEEEFAFFRQAEGLTLYKITVDQVWVLDQKRYLEEAVDAREEVDVSRLFAEVEAGYAD</sequence>
<dbReference type="Pfam" id="PF01243">
    <property type="entry name" value="PNPOx_N"/>
    <property type="match status" value="1"/>
</dbReference>
<evidence type="ECO:0000313" key="2">
    <source>
        <dbReference type="EMBL" id="MBP2474476.1"/>
    </source>
</evidence>
<dbReference type="InterPro" id="IPR011576">
    <property type="entry name" value="Pyridox_Oxase_N"/>
</dbReference>
<feature type="domain" description="Pyridoxamine 5'-phosphate oxidase N-terminal" evidence="1">
    <location>
        <begin position="1"/>
        <end position="117"/>
    </location>
</feature>
<reference evidence="2 3" key="1">
    <citation type="submission" date="2021-03" db="EMBL/GenBank/DDBJ databases">
        <title>Sequencing the genomes of 1000 actinobacteria strains.</title>
        <authorList>
            <person name="Klenk H.-P."/>
        </authorList>
    </citation>
    <scope>NUCLEOTIDE SEQUENCE [LARGE SCALE GENOMIC DNA]</scope>
    <source>
        <strain evidence="2 3">DSM 44580</strain>
    </source>
</reference>
<dbReference type="Proteomes" id="UP001519363">
    <property type="component" value="Unassembled WGS sequence"/>
</dbReference>